<dbReference type="Proteomes" id="UP000190648">
    <property type="component" value="Unassembled WGS sequence"/>
</dbReference>
<feature type="signal peptide" evidence="1">
    <location>
        <begin position="1"/>
        <end position="15"/>
    </location>
</feature>
<gene>
    <name evidence="2" type="ORF">AV530_006673</name>
</gene>
<reference evidence="2 3" key="1">
    <citation type="submission" date="2016-02" db="EMBL/GenBank/DDBJ databases">
        <title>Band-tailed pigeon sequencing and assembly.</title>
        <authorList>
            <person name="Soares A.E."/>
            <person name="Novak B.J."/>
            <person name="Rice E.S."/>
            <person name="O'Connell B."/>
            <person name="Chang D."/>
            <person name="Weber S."/>
            <person name="Shapiro B."/>
        </authorList>
    </citation>
    <scope>NUCLEOTIDE SEQUENCE [LARGE SCALE GENOMIC DNA]</scope>
    <source>
        <strain evidence="2">BTP2013</strain>
        <tissue evidence="2">Blood</tissue>
    </source>
</reference>
<organism evidence="2 3">
    <name type="scientific">Patagioenas fasciata monilis</name>
    <dbReference type="NCBI Taxonomy" id="372326"/>
    <lineage>
        <taxon>Eukaryota</taxon>
        <taxon>Metazoa</taxon>
        <taxon>Chordata</taxon>
        <taxon>Craniata</taxon>
        <taxon>Vertebrata</taxon>
        <taxon>Euteleostomi</taxon>
        <taxon>Archelosauria</taxon>
        <taxon>Archosauria</taxon>
        <taxon>Dinosauria</taxon>
        <taxon>Saurischia</taxon>
        <taxon>Theropoda</taxon>
        <taxon>Coelurosauria</taxon>
        <taxon>Aves</taxon>
        <taxon>Neognathae</taxon>
        <taxon>Neoaves</taxon>
        <taxon>Columbimorphae</taxon>
        <taxon>Columbiformes</taxon>
        <taxon>Columbidae</taxon>
        <taxon>Patagioenas</taxon>
    </lineage>
</organism>
<dbReference type="EMBL" id="LSYS01002182">
    <property type="protein sequence ID" value="OPJ86515.1"/>
    <property type="molecule type" value="Genomic_DNA"/>
</dbReference>
<protein>
    <submittedName>
        <fullName evidence="2">Uncharacterized protein</fullName>
    </submittedName>
</protein>
<name>A0A1V4KQ23_PATFA</name>
<sequence length="77" mass="7935">MRLLLICVSVLDADGAPVPGGDGAGSFSEGWSCAALAVASHGTPGLLLCAKFLPTCLLDSRHKVSGREKTQGKVYPH</sequence>
<accession>A0A1V4KQ23</accession>
<keyword evidence="3" id="KW-1185">Reference proteome</keyword>
<proteinExistence type="predicted"/>
<comment type="caution">
    <text evidence="2">The sequence shown here is derived from an EMBL/GenBank/DDBJ whole genome shotgun (WGS) entry which is preliminary data.</text>
</comment>
<evidence type="ECO:0000256" key="1">
    <source>
        <dbReference type="SAM" id="SignalP"/>
    </source>
</evidence>
<keyword evidence="1" id="KW-0732">Signal</keyword>
<evidence type="ECO:0000313" key="2">
    <source>
        <dbReference type="EMBL" id="OPJ86515.1"/>
    </source>
</evidence>
<evidence type="ECO:0000313" key="3">
    <source>
        <dbReference type="Proteomes" id="UP000190648"/>
    </source>
</evidence>
<feature type="chain" id="PRO_5012641104" evidence="1">
    <location>
        <begin position="16"/>
        <end position="77"/>
    </location>
</feature>
<dbReference type="AlphaFoldDB" id="A0A1V4KQ23"/>